<organism evidence="11 12">
    <name type="scientific">Eiseniibacteriota bacterium</name>
    <dbReference type="NCBI Taxonomy" id="2212470"/>
    <lineage>
        <taxon>Bacteria</taxon>
        <taxon>Candidatus Eiseniibacteriota</taxon>
    </lineage>
</organism>
<dbReference type="PROSITE" id="PS51371">
    <property type="entry name" value="CBS"/>
    <property type="match status" value="2"/>
</dbReference>
<evidence type="ECO:0000313" key="11">
    <source>
        <dbReference type="EMBL" id="NNF06341.1"/>
    </source>
</evidence>
<protein>
    <recommendedName>
        <fullName evidence="9">Magnesium transporter MgtE</fullName>
    </recommendedName>
</protein>
<name>A0A7Y2E714_UNCEI</name>
<reference evidence="11 12" key="1">
    <citation type="submission" date="2020-03" db="EMBL/GenBank/DDBJ databases">
        <title>Metabolic flexibility allows generalist bacteria to become dominant in a frequently disturbed ecosystem.</title>
        <authorList>
            <person name="Chen Y.-J."/>
            <person name="Leung P.M."/>
            <person name="Bay S.K."/>
            <person name="Hugenholtz P."/>
            <person name="Kessler A.J."/>
            <person name="Shelley G."/>
            <person name="Waite D.W."/>
            <person name="Cook P.L."/>
            <person name="Greening C."/>
        </authorList>
    </citation>
    <scope>NUCLEOTIDE SEQUENCE [LARGE SCALE GENOMIC DNA]</scope>
    <source>
        <strain evidence="11">SS_bin_28</strain>
    </source>
</reference>
<feature type="transmembrane region" description="Helical" evidence="9">
    <location>
        <begin position="366"/>
        <end position="385"/>
    </location>
</feature>
<evidence type="ECO:0000259" key="10">
    <source>
        <dbReference type="PROSITE" id="PS51371"/>
    </source>
</evidence>
<comment type="similarity">
    <text evidence="2 9">Belongs to the SLC41A transporter family.</text>
</comment>
<gene>
    <name evidence="11" type="primary">mgtE</name>
    <name evidence="11" type="ORF">HKN21_06245</name>
</gene>
<dbReference type="SMART" id="SM00924">
    <property type="entry name" value="MgtE_N"/>
    <property type="match status" value="1"/>
</dbReference>
<feature type="transmembrane region" description="Helical" evidence="9">
    <location>
        <begin position="438"/>
        <end position="456"/>
    </location>
</feature>
<dbReference type="InterPro" id="IPR038076">
    <property type="entry name" value="MgtE_N_sf"/>
</dbReference>
<evidence type="ECO:0000256" key="1">
    <source>
        <dbReference type="ARBA" id="ARBA00004141"/>
    </source>
</evidence>
<dbReference type="InterPro" id="IPR046342">
    <property type="entry name" value="CBS_dom_sf"/>
</dbReference>
<sequence length="459" mass="50070">MDPISQPLIEDIKDDLMPLIKERRAGALLAVLLDLHPADIAELMAITGDEDDQAYIFGLLNEPELASAVLAELSTQVREPLVEDIPRAALADLVEEMSSDDAADLIQELPTERVQQVLDEIEEEELEAVQPLLAYDEETAGGIMATEVLAIGEGATVGDALELVRTKGEEYDPFFYVYVQDSHGRLQGILSLKNLVMHGPETSVLDACNREPVSVPVTMDQEEVALIFRRYDLLAVPVIDDKQRILGRITIDDVVDVMREEADEDIARMAGTDEEEFDETSIRKIVFYRLPWILASVAGGFLAGVLLDYFAMNMALGISLVAFVPMIMAMGGNAGSQAAITMVRLLALRKLNRSEVLGILWREARVGMFLGGITGLSMGVIAYFWKGAWYYGVVVGASMAMAVLVAASMGAMTPILFKKLKVDPAIATGPFVTVSNDATGLLIYFGLAIFLLRFFSGAN</sequence>
<dbReference type="PANTHER" id="PTHR43773:SF1">
    <property type="entry name" value="MAGNESIUM TRANSPORTER MGTE"/>
    <property type="match status" value="1"/>
</dbReference>
<dbReference type="InterPro" id="IPR036739">
    <property type="entry name" value="SLC41_membr_dom_sf"/>
</dbReference>
<comment type="subunit">
    <text evidence="9">Homodimer.</text>
</comment>
<dbReference type="InterPro" id="IPR000644">
    <property type="entry name" value="CBS_dom"/>
</dbReference>
<dbReference type="InterPro" id="IPR006667">
    <property type="entry name" value="SLC41_membr_dom"/>
</dbReference>
<evidence type="ECO:0000256" key="4">
    <source>
        <dbReference type="ARBA" id="ARBA00022692"/>
    </source>
</evidence>
<dbReference type="Pfam" id="PF00571">
    <property type="entry name" value="CBS"/>
    <property type="match status" value="2"/>
</dbReference>
<dbReference type="CDD" id="cd04606">
    <property type="entry name" value="CBS_pair_Mg_transporter"/>
    <property type="match status" value="1"/>
</dbReference>
<dbReference type="InterPro" id="IPR006669">
    <property type="entry name" value="MgtE_transporter"/>
</dbReference>
<evidence type="ECO:0000256" key="7">
    <source>
        <dbReference type="ARBA" id="ARBA00023136"/>
    </source>
</evidence>
<feature type="transmembrane region" description="Helical" evidence="9">
    <location>
        <begin position="318"/>
        <end position="346"/>
    </location>
</feature>
<evidence type="ECO:0000256" key="6">
    <source>
        <dbReference type="ARBA" id="ARBA00022989"/>
    </source>
</evidence>
<dbReference type="GO" id="GO:0046872">
    <property type="term" value="F:metal ion binding"/>
    <property type="evidence" value="ECO:0007669"/>
    <property type="project" value="UniProtKB-KW"/>
</dbReference>
<dbReference type="Gene3D" id="3.10.580.10">
    <property type="entry name" value="CBS-domain"/>
    <property type="match status" value="1"/>
</dbReference>
<dbReference type="Proteomes" id="UP000547674">
    <property type="component" value="Unassembled WGS sequence"/>
</dbReference>
<dbReference type="Pfam" id="PF03448">
    <property type="entry name" value="MgtE_N"/>
    <property type="match status" value="1"/>
</dbReference>
<dbReference type="SUPFAM" id="SSF54631">
    <property type="entry name" value="CBS-domain pair"/>
    <property type="match status" value="1"/>
</dbReference>
<evidence type="ECO:0000256" key="2">
    <source>
        <dbReference type="ARBA" id="ARBA00009749"/>
    </source>
</evidence>
<keyword evidence="7 9" id="KW-0472">Membrane</keyword>
<dbReference type="GO" id="GO:0005886">
    <property type="term" value="C:plasma membrane"/>
    <property type="evidence" value="ECO:0007669"/>
    <property type="project" value="UniProtKB-SubCell"/>
</dbReference>
<dbReference type="Pfam" id="PF01769">
    <property type="entry name" value="MgtE"/>
    <property type="match status" value="1"/>
</dbReference>
<feature type="transmembrane region" description="Helical" evidence="9">
    <location>
        <begin position="292"/>
        <end position="312"/>
    </location>
</feature>
<feature type="domain" description="CBS" evidence="10">
    <location>
        <begin position="208"/>
        <end position="264"/>
    </location>
</feature>
<dbReference type="SMART" id="SM00116">
    <property type="entry name" value="CBS"/>
    <property type="match status" value="2"/>
</dbReference>
<dbReference type="SUPFAM" id="SSF161093">
    <property type="entry name" value="MgtE membrane domain-like"/>
    <property type="match status" value="1"/>
</dbReference>
<dbReference type="EMBL" id="JABDJR010000236">
    <property type="protein sequence ID" value="NNF06341.1"/>
    <property type="molecule type" value="Genomic_DNA"/>
</dbReference>
<dbReference type="SUPFAM" id="SSF158791">
    <property type="entry name" value="MgtE N-terminal domain-like"/>
    <property type="match status" value="1"/>
</dbReference>
<evidence type="ECO:0000256" key="8">
    <source>
        <dbReference type="PROSITE-ProRule" id="PRU00703"/>
    </source>
</evidence>
<keyword evidence="5 9" id="KW-0460">Magnesium</keyword>
<keyword evidence="6 9" id="KW-1133">Transmembrane helix</keyword>
<comment type="caution">
    <text evidence="11">The sequence shown here is derived from an EMBL/GenBank/DDBJ whole genome shotgun (WGS) entry which is preliminary data.</text>
</comment>
<dbReference type="GO" id="GO:0015095">
    <property type="term" value="F:magnesium ion transmembrane transporter activity"/>
    <property type="evidence" value="ECO:0007669"/>
    <property type="project" value="UniProtKB-UniRule"/>
</dbReference>
<comment type="function">
    <text evidence="9">Acts as a magnesium transporter.</text>
</comment>
<evidence type="ECO:0000256" key="5">
    <source>
        <dbReference type="ARBA" id="ARBA00022842"/>
    </source>
</evidence>
<dbReference type="NCBIfam" id="TIGR00400">
    <property type="entry name" value="mgtE"/>
    <property type="match status" value="1"/>
</dbReference>
<keyword evidence="3 9" id="KW-0813">Transport</keyword>
<comment type="subcellular location">
    <subcellularLocation>
        <location evidence="9">Cell membrane</location>
        <topology evidence="9">Multi-pass membrane protein</topology>
    </subcellularLocation>
    <subcellularLocation>
        <location evidence="1">Membrane</location>
        <topology evidence="1">Multi-pass membrane protein</topology>
    </subcellularLocation>
</comment>
<dbReference type="Gene3D" id="1.25.60.10">
    <property type="entry name" value="MgtE N-terminal domain-like"/>
    <property type="match status" value="1"/>
</dbReference>
<dbReference type="AlphaFoldDB" id="A0A7Y2E714"/>
<evidence type="ECO:0000313" key="12">
    <source>
        <dbReference type="Proteomes" id="UP000547674"/>
    </source>
</evidence>
<keyword evidence="4 9" id="KW-0812">Transmembrane</keyword>
<accession>A0A7Y2E714</accession>
<proteinExistence type="inferred from homology"/>
<feature type="transmembrane region" description="Helical" evidence="9">
    <location>
        <begin position="391"/>
        <end position="417"/>
    </location>
</feature>
<dbReference type="PANTHER" id="PTHR43773">
    <property type="entry name" value="MAGNESIUM TRANSPORTER MGTE"/>
    <property type="match status" value="1"/>
</dbReference>
<keyword evidence="8" id="KW-0129">CBS domain</keyword>
<keyword evidence="9" id="KW-1003">Cell membrane</keyword>
<evidence type="ECO:0000256" key="3">
    <source>
        <dbReference type="ARBA" id="ARBA00022448"/>
    </source>
</evidence>
<keyword evidence="9" id="KW-0479">Metal-binding</keyword>
<dbReference type="Gene3D" id="1.10.357.20">
    <property type="entry name" value="SLC41 divalent cation transporters, integral membrane domain"/>
    <property type="match status" value="1"/>
</dbReference>
<dbReference type="InterPro" id="IPR006668">
    <property type="entry name" value="Mg_transptr_MgtE_intracell_dom"/>
</dbReference>
<evidence type="ECO:0000256" key="9">
    <source>
        <dbReference type="RuleBase" id="RU362011"/>
    </source>
</evidence>
<feature type="domain" description="CBS" evidence="10">
    <location>
        <begin position="144"/>
        <end position="207"/>
    </location>
</feature>